<evidence type="ECO:0000313" key="2">
    <source>
        <dbReference type="EMBL" id="ADY56035.1"/>
    </source>
</evidence>
<dbReference type="STRING" id="645991.Sgly_1738"/>
<evidence type="ECO:0000313" key="3">
    <source>
        <dbReference type="Proteomes" id="UP000007488"/>
    </source>
</evidence>
<sequence>MIKPQIDQHSLTSLLVIFAVNQMMIIKIYFLFHLGYNILKNVRSVYLFKSIKINL</sequence>
<keyword evidence="3" id="KW-1185">Reference proteome</keyword>
<dbReference type="EMBL" id="CP002547">
    <property type="protein sequence ID" value="ADY56035.1"/>
    <property type="molecule type" value="Genomic_DNA"/>
</dbReference>
<organism evidence="2 3">
    <name type="scientific">Syntrophobotulus glycolicus (strain DSM 8271 / FlGlyR)</name>
    <dbReference type="NCBI Taxonomy" id="645991"/>
    <lineage>
        <taxon>Bacteria</taxon>
        <taxon>Bacillati</taxon>
        <taxon>Bacillota</taxon>
        <taxon>Clostridia</taxon>
        <taxon>Eubacteriales</taxon>
        <taxon>Desulfitobacteriaceae</taxon>
        <taxon>Syntrophobotulus</taxon>
    </lineage>
</organism>
<keyword evidence="1" id="KW-0812">Transmembrane</keyword>
<feature type="transmembrane region" description="Helical" evidence="1">
    <location>
        <begin position="12"/>
        <end position="32"/>
    </location>
</feature>
<accession>F0SYZ8</accession>
<name>F0SYZ8_SYNGF</name>
<reference evidence="3" key="2">
    <citation type="submission" date="2011-02" db="EMBL/GenBank/DDBJ databases">
        <title>The complete genome of Syntrophobotulus glycolicus DSM 8271.</title>
        <authorList>
            <person name="Lucas S."/>
            <person name="Copeland A."/>
            <person name="Lapidus A."/>
            <person name="Bruce D."/>
            <person name="Goodwin L."/>
            <person name="Pitluck S."/>
            <person name="Kyrpides N."/>
            <person name="Mavromatis K."/>
            <person name="Pagani I."/>
            <person name="Ivanova N."/>
            <person name="Mikhailova N."/>
            <person name="Chertkov O."/>
            <person name="Held B."/>
            <person name="Detter J.C."/>
            <person name="Tapia R."/>
            <person name="Han C."/>
            <person name="Land M."/>
            <person name="Hauser L."/>
            <person name="Markowitz V."/>
            <person name="Cheng J.-F."/>
            <person name="Hugenholtz P."/>
            <person name="Woyke T."/>
            <person name="Wu D."/>
            <person name="Spring S."/>
            <person name="Schroeder M."/>
            <person name="Brambilla E."/>
            <person name="Klenk H.-P."/>
            <person name="Eisen J.A."/>
        </authorList>
    </citation>
    <scope>NUCLEOTIDE SEQUENCE [LARGE SCALE GENOMIC DNA]</scope>
    <source>
        <strain evidence="3">DSM 8271 / FlGlyR</strain>
    </source>
</reference>
<keyword evidence="1" id="KW-1133">Transmembrane helix</keyword>
<dbReference type="KEGG" id="sgy:Sgly_1738"/>
<keyword evidence="1" id="KW-0472">Membrane</keyword>
<evidence type="ECO:0000256" key="1">
    <source>
        <dbReference type="SAM" id="Phobius"/>
    </source>
</evidence>
<dbReference type="AlphaFoldDB" id="F0SYZ8"/>
<protein>
    <submittedName>
        <fullName evidence="2">Uncharacterized protein</fullName>
    </submittedName>
</protein>
<dbReference type="HOGENOM" id="CLU_3030859_0_0_9"/>
<dbReference type="Proteomes" id="UP000007488">
    <property type="component" value="Chromosome"/>
</dbReference>
<reference evidence="2 3" key="1">
    <citation type="journal article" date="2011" name="Stand. Genomic Sci.">
        <title>Complete genome sequence of Syntrophobotulus glycolicus type strain (FlGlyR).</title>
        <authorList>
            <person name="Han C."/>
            <person name="Mwirichia R."/>
            <person name="Chertkov O."/>
            <person name="Held B."/>
            <person name="Lapidus A."/>
            <person name="Nolan M."/>
            <person name="Lucas S."/>
            <person name="Hammon N."/>
            <person name="Deshpande S."/>
            <person name="Cheng J.F."/>
            <person name="Tapia R."/>
            <person name="Goodwin L."/>
            <person name="Pitluck S."/>
            <person name="Huntemann M."/>
            <person name="Liolios K."/>
            <person name="Ivanova N."/>
            <person name="Pagani I."/>
            <person name="Mavromatis K."/>
            <person name="Ovchinikova G."/>
            <person name="Pati A."/>
            <person name="Chen A."/>
            <person name="Palaniappan K."/>
            <person name="Land M."/>
            <person name="Hauser L."/>
            <person name="Brambilla E.M."/>
            <person name="Rohde M."/>
            <person name="Spring S."/>
            <person name="Sikorski J."/>
            <person name="Goker M."/>
            <person name="Woyke T."/>
            <person name="Bristow J."/>
            <person name="Eisen J.A."/>
            <person name="Markowitz V."/>
            <person name="Hugenholtz P."/>
            <person name="Kyrpides N.C."/>
            <person name="Klenk H.P."/>
            <person name="Detter J.C."/>
        </authorList>
    </citation>
    <scope>NUCLEOTIDE SEQUENCE [LARGE SCALE GENOMIC DNA]</scope>
    <source>
        <strain evidence="3">DSM 8271 / FlGlyR</strain>
    </source>
</reference>
<gene>
    <name evidence="2" type="ordered locus">Sgly_1738</name>
</gene>
<proteinExistence type="predicted"/>